<feature type="active site" description="Nucleophile" evidence="8">
    <location>
        <position position="36"/>
    </location>
</feature>
<dbReference type="PRINTS" id="PR00421">
    <property type="entry name" value="THIOREDOXIN"/>
</dbReference>
<evidence type="ECO:0000256" key="8">
    <source>
        <dbReference type="PIRSR" id="PIRSR000077-1"/>
    </source>
</evidence>
<dbReference type="AlphaFoldDB" id="A0A9D1V4T4"/>
<proteinExistence type="inferred from homology"/>
<dbReference type="Pfam" id="PF00085">
    <property type="entry name" value="Thioredoxin"/>
    <property type="match status" value="1"/>
</dbReference>
<dbReference type="PROSITE" id="PS51352">
    <property type="entry name" value="THIOREDOXIN_2"/>
    <property type="match status" value="1"/>
</dbReference>
<feature type="domain" description="Thioredoxin" evidence="10">
    <location>
        <begin position="1"/>
        <end position="110"/>
    </location>
</feature>
<dbReference type="EMBL" id="DXFW01000024">
    <property type="protein sequence ID" value="HIX06082.1"/>
    <property type="molecule type" value="Genomic_DNA"/>
</dbReference>
<keyword evidence="4" id="KW-0249">Electron transport</keyword>
<evidence type="ECO:0000256" key="6">
    <source>
        <dbReference type="ARBA" id="ARBA00023284"/>
    </source>
</evidence>
<evidence type="ECO:0000256" key="7">
    <source>
        <dbReference type="PIRNR" id="PIRNR000077"/>
    </source>
</evidence>
<keyword evidence="6 9" id="KW-0676">Redox-active center</keyword>
<feature type="disulfide bond" description="Redox-active" evidence="9">
    <location>
        <begin position="33"/>
        <end position="36"/>
    </location>
</feature>
<comment type="similarity">
    <text evidence="1 7">Belongs to the thioredoxin family.</text>
</comment>
<name>A0A9D1V4T4_9FIRM</name>
<evidence type="ECO:0000256" key="1">
    <source>
        <dbReference type="ARBA" id="ARBA00008987"/>
    </source>
</evidence>
<dbReference type="InterPro" id="IPR036249">
    <property type="entry name" value="Thioredoxin-like_sf"/>
</dbReference>
<reference evidence="11" key="2">
    <citation type="submission" date="2021-04" db="EMBL/GenBank/DDBJ databases">
        <authorList>
            <person name="Gilroy R."/>
        </authorList>
    </citation>
    <scope>NUCLEOTIDE SEQUENCE</scope>
    <source>
        <strain evidence="11">2239</strain>
    </source>
</reference>
<feature type="site" description="Contributes to redox potential value" evidence="8">
    <location>
        <position position="34"/>
    </location>
</feature>
<dbReference type="GO" id="GO:0045454">
    <property type="term" value="P:cell redox homeostasis"/>
    <property type="evidence" value="ECO:0007669"/>
    <property type="project" value="TreeGrafter"/>
</dbReference>
<dbReference type="Gene3D" id="3.40.30.10">
    <property type="entry name" value="Glutaredoxin"/>
    <property type="match status" value="1"/>
</dbReference>
<feature type="site" description="Deprotonates C-terminal active site Cys" evidence="8">
    <location>
        <position position="27"/>
    </location>
</feature>
<organism evidence="11 12">
    <name type="scientific">Candidatus Allofournierella pullicola</name>
    <dbReference type="NCBI Taxonomy" id="2838596"/>
    <lineage>
        <taxon>Bacteria</taxon>
        <taxon>Bacillati</taxon>
        <taxon>Bacillota</taxon>
        <taxon>Clostridia</taxon>
        <taxon>Eubacteriales</taxon>
        <taxon>Oscillospiraceae</taxon>
        <taxon>Allofournierella</taxon>
    </lineage>
</organism>
<dbReference type="PROSITE" id="PS00194">
    <property type="entry name" value="THIOREDOXIN_1"/>
    <property type="match status" value="1"/>
</dbReference>
<feature type="active site" description="Nucleophile" evidence="8">
    <location>
        <position position="33"/>
    </location>
</feature>
<keyword evidence="3" id="KW-0813">Transport</keyword>
<dbReference type="InterPro" id="IPR017937">
    <property type="entry name" value="Thioredoxin_CS"/>
</dbReference>
<evidence type="ECO:0000256" key="2">
    <source>
        <dbReference type="ARBA" id="ARBA00020570"/>
    </source>
</evidence>
<dbReference type="SUPFAM" id="SSF52833">
    <property type="entry name" value="Thioredoxin-like"/>
    <property type="match status" value="1"/>
</dbReference>
<comment type="caution">
    <text evidence="11">The sequence shown here is derived from an EMBL/GenBank/DDBJ whole genome shotgun (WGS) entry which is preliminary data.</text>
</comment>
<dbReference type="GO" id="GO:0005829">
    <property type="term" value="C:cytosol"/>
    <property type="evidence" value="ECO:0007669"/>
    <property type="project" value="TreeGrafter"/>
</dbReference>
<protein>
    <recommendedName>
        <fullName evidence="2 7">Thioredoxin</fullName>
    </recommendedName>
</protein>
<evidence type="ECO:0000256" key="9">
    <source>
        <dbReference type="PIRSR" id="PIRSR000077-4"/>
    </source>
</evidence>
<dbReference type="PIRSF" id="PIRSF000077">
    <property type="entry name" value="Thioredoxin"/>
    <property type="match status" value="1"/>
</dbReference>
<dbReference type="PANTHER" id="PTHR45663">
    <property type="entry name" value="GEO12009P1"/>
    <property type="match status" value="1"/>
</dbReference>
<feature type="site" description="Contributes to redox potential value" evidence="8">
    <location>
        <position position="35"/>
    </location>
</feature>
<evidence type="ECO:0000256" key="5">
    <source>
        <dbReference type="ARBA" id="ARBA00023157"/>
    </source>
</evidence>
<evidence type="ECO:0000259" key="10">
    <source>
        <dbReference type="PROSITE" id="PS51352"/>
    </source>
</evidence>
<evidence type="ECO:0000256" key="3">
    <source>
        <dbReference type="ARBA" id="ARBA00022448"/>
    </source>
</evidence>
<keyword evidence="5 9" id="KW-1015">Disulfide bond</keyword>
<gene>
    <name evidence="11" type="ORF">H9865_08290</name>
</gene>
<dbReference type="InterPro" id="IPR005746">
    <property type="entry name" value="Thioredoxin"/>
</dbReference>
<dbReference type="GO" id="GO:0015035">
    <property type="term" value="F:protein-disulfide reductase activity"/>
    <property type="evidence" value="ECO:0007669"/>
    <property type="project" value="InterPro"/>
</dbReference>
<evidence type="ECO:0000313" key="12">
    <source>
        <dbReference type="Proteomes" id="UP000824193"/>
    </source>
</evidence>
<dbReference type="Proteomes" id="UP000824193">
    <property type="component" value="Unassembled WGS sequence"/>
</dbReference>
<dbReference type="InterPro" id="IPR013766">
    <property type="entry name" value="Thioredoxin_domain"/>
</dbReference>
<accession>A0A9D1V4T4</accession>
<dbReference type="PANTHER" id="PTHR45663:SF11">
    <property type="entry name" value="GEO12009P1"/>
    <property type="match status" value="1"/>
</dbReference>
<dbReference type="CDD" id="cd02947">
    <property type="entry name" value="TRX_family"/>
    <property type="match status" value="1"/>
</dbReference>
<evidence type="ECO:0000313" key="11">
    <source>
        <dbReference type="EMBL" id="HIX06082.1"/>
    </source>
</evidence>
<sequence length="110" mass="12252">MTDMAAMNINAEEFRQNVMGDKPLLVDFWAPWCGYCRRIGPAYDQIAGEYSDRLTVAKVNIDEDGQLAKDAGVEVIPTLVLYRDGKVLGSIVAPDSKAAIDRFIRETLEQ</sequence>
<evidence type="ECO:0000256" key="4">
    <source>
        <dbReference type="ARBA" id="ARBA00022982"/>
    </source>
</evidence>
<reference evidence="11" key="1">
    <citation type="journal article" date="2021" name="PeerJ">
        <title>Extensive microbial diversity within the chicken gut microbiome revealed by metagenomics and culture.</title>
        <authorList>
            <person name="Gilroy R."/>
            <person name="Ravi A."/>
            <person name="Getino M."/>
            <person name="Pursley I."/>
            <person name="Horton D.L."/>
            <person name="Alikhan N.F."/>
            <person name="Baker D."/>
            <person name="Gharbi K."/>
            <person name="Hall N."/>
            <person name="Watson M."/>
            <person name="Adriaenssens E.M."/>
            <person name="Foster-Nyarko E."/>
            <person name="Jarju S."/>
            <person name="Secka A."/>
            <person name="Antonio M."/>
            <person name="Oren A."/>
            <person name="Chaudhuri R.R."/>
            <person name="La Ragione R."/>
            <person name="Hildebrand F."/>
            <person name="Pallen M.J."/>
        </authorList>
    </citation>
    <scope>NUCLEOTIDE SEQUENCE</scope>
    <source>
        <strain evidence="11">2239</strain>
    </source>
</reference>